<dbReference type="InterPro" id="IPR052917">
    <property type="entry name" value="Stress-Dev_Protein"/>
</dbReference>
<dbReference type="PANTHER" id="PTHR34818:SF1">
    <property type="entry name" value="PROTEIN BLI-3"/>
    <property type="match status" value="1"/>
</dbReference>
<evidence type="ECO:0000313" key="3">
    <source>
        <dbReference type="Proteomes" id="UP001652542"/>
    </source>
</evidence>
<dbReference type="InterPro" id="IPR012349">
    <property type="entry name" value="Split_barrel_FMN-bd"/>
</dbReference>
<protein>
    <submittedName>
        <fullName evidence="2">Pyridoxamine 5'-phosphate oxidase family protein</fullName>
    </submittedName>
</protein>
<accession>A0ABT2ZEC6</accession>
<dbReference type="EMBL" id="JAOWKY010000002">
    <property type="protein sequence ID" value="MCV2869101.1"/>
    <property type="molecule type" value="Genomic_DNA"/>
</dbReference>
<dbReference type="InterPro" id="IPR038725">
    <property type="entry name" value="YdaG_split_barrel_FMN-bd"/>
</dbReference>
<dbReference type="SUPFAM" id="SSF50475">
    <property type="entry name" value="FMN-binding split barrel"/>
    <property type="match status" value="1"/>
</dbReference>
<name>A0ABT2ZEC6_9RHOB</name>
<dbReference type="Proteomes" id="UP001652542">
    <property type="component" value="Unassembled WGS sequence"/>
</dbReference>
<feature type="domain" description="General stress protein FMN-binding split barrel" evidence="1">
    <location>
        <begin position="12"/>
        <end position="154"/>
    </location>
</feature>
<reference evidence="2 3" key="1">
    <citation type="submission" date="2022-10" db="EMBL/GenBank/DDBJ databases">
        <title>Defluviimonas sp. nov., isolated from ocean surface water.</title>
        <authorList>
            <person name="He W."/>
            <person name="Wang L."/>
            <person name="Zhang D.-F."/>
        </authorList>
    </citation>
    <scope>NUCLEOTIDE SEQUENCE [LARGE SCALE GENOMIC DNA]</scope>
    <source>
        <strain evidence="2 3">WL0002</strain>
    </source>
</reference>
<dbReference type="Pfam" id="PF16242">
    <property type="entry name" value="Pyrid_ox_like"/>
    <property type="match status" value="1"/>
</dbReference>
<dbReference type="PANTHER" id="PTHR34818">
    <property type="entry name" value="PROTEIN BLI-3"/>
    <property type="match status" value="1"/>
</dbReference>
<dbReference type="RefSeq" id="WP_263734757.1">
    <property type="nucleotide sequence ID" value="NZ_JAOWKY010000002.1"/>
</dbReference>
<evidence type="ECO:0000313" key="2">
    <source>
        <dbReference type="EMBL" id="MCV2869101.1"/>
    </source>
</evidence>
<organism evidence="2 3">
    <name type="scientific">Albidovulum marisflavi</name>
    <dbReference type="NCBI Taxonomy" id="2984159"/>
    <lineage>
        <taxon>Bacteria</taxon>
        <taxon>Pseudomonadati</taxon>
        <taxon>Pseudomonadota</taxon>
        <taxon>Alphaproteobacteria</taxon>
        <taxon>Rhodobacterales</taxon>
        <taxon>Paracoccaceae</taxon>
        <taxon>Albidovulum</taxon>
    </lineage>
</organism>
<evidence type="ECO:0000259" key="1">
    <source>
        <dbReference type="Pfam" id="PF16242"/>
    </source>
</evidence>
<proteinExistence type="predicted"/>
<keyword evidence="3" id="KW-1185">Reference proteome</keyword>
<dbReference type="Gene3D" id="2.30.110.10">
    <property type="entry name" value="Electron Transport, Fmn-binding Protein, Chain A"/>
    <property type="match status" value="1"/>
</dbReference>
<gene>
    <name evidence="2" type="ORF">OEW28_10730</name>
</gene>
<comment type="caution">
    <text evidence="2">The sequence shown here is derived from an EMBL/GenBank/DDBJ whole genome shotgun (WGS) entry which is preliminary data.</text>
</comment>
<sequence>MTLREKVRDDPRATLFDVMEDQRTGMLGIVGSEHALQPMVHFADRDKAEVWFISSAQTDLVRDIGQGTRAHHCVVTPNGEFYACLTGTLEQSDDRKKLDELWSAPTAAWFKGGRDDPDVSLLRLALQEAAVWTATQNTFIFGLEVARANIDAEHTPDVGEHLVLRFDATG</sequence>